<dbReference type="GO" id="GO:0009098">
    <property type="term" value="P:L-leucine biosynthetic process"/>
    <property type="evidence" value="ECO:0007669"/>
    <property type="project" value="TreeGrafter"/>
</dbReference>
<gene>
    <name evidence="3" type="ORF">C1E24_16755</name>
</gene>
<dbReference type="NCBIfam" id="NF006049">
    <property type="entry name" value="PRK08195.1"/>
    <property type="match status" value="1"/>
</dbReference>
<dbReference type="EMBL" id="PPSW01000027">
    <property type="protein sequence ID" value="TLX45929.1"/>
    <property type="molecule type" value="Genomic_DNA"/>
</dbReference>
<dbReference type="RefSeq" id="WP_138483407.1">
    <property type="nucleotide sequence ID" value="NZ_PPSW01000027.1"/>
</dbReference>
<dbReference type="Gene3D" id="3.20.20.70">
    <property type="entry name" value="Aldolase class I"/>
    <property type="match status" value="1"/>
</dbReference>
<proteinExistence type="predicted"/>
<dbReference type="PANTHER" id="PTHR10277:SF9">
    <property type="entry name" value="2-ISOPROPYLMALATE SYNTHASE 1, CHLOROPLASTIC-RELATED"/>
    <property type="match status" value="1"/>
</dbReference>
<name>A0A5R9Q104_9GAMM</name>
<comment type="caution">
    <text evidence="3">The sequence shown here is derived from an EMBL/GenBank/DDBJ whole genome shotgun (WGS) entry which is preliminary data.</text>
</comment>
<dbReference type="InterPro" id="IPR000891">
    <property type="entry name" value="PYR_CT"/>
</dbReference>
<feature type="domain" description="Pyruvate carboxyltransferase" evidence="2">
    <location>
        <begin position="4"/>
        <end position="255"/>
    </location>
</feature>
<accession>A0A5R9Q104</accession>
<dbReference type="OrthoDB" id="9803573at2"/>
<protein>
    <submittedName>
        <fullName evidence="3">4-hydroxy-2-oxopentanoic acid aldolase</fullName>
    </submittedName>
</protein>
<organism evidence="3 4">
    <name type="scientific">Pseudoalteromonas phenolica</name>
    <dbReference type="NCBI Taxonomy" id="161398"/>
    <lineage>
        <taxon>Bacteria</taxon>
        <taxon>Pseudomonadati</taxon>
        <taxon>Pseudomonadota</taxon>
        <taxon>Gammaproteobacteria</taxon>
        <taxon>Alteromonadales</taxon>
        <taxon>Pseudoalteromonadaceae</taxon>
        <taxon>Pseudoalteromonas</taxon>
    </lineage>
</organism>
<dbReference type="AlphaFoldDB" id="A0A5R9Q104"/>
<reference evidence="3 4" key="1">
    <citation type="submission" date="2018-01" db="EMBL/GenBank/DDBJ databases">
        <title>Co-occurrence of chitin degradation, pigmentation and bioactivity in marine Pseudoalteromonas.</title>
        <authorList>
            <person name="Paulsen S."/>
            <person name="Gram L."/>
            <person name="Machado H."/>
        </authorList>
    </citation>
    <scope>NUCLEOTIDE SEQUENCE [LARGE SCALE GENOMIC DNA]</scope>
    <source>
        <strain evidence="3 4">S3663</strain>
    </source>
</reference>
<evidence type="ECO:0000313" key="4">
    <source>
        <dbReference type="Proteomes" id="UP000309186"/>
    </source>
</evidence>
<dbReference type="Pfam" id="PF00682">
    <property type="entry name" value="HMGL-like"/>
    <property type="match status" value="1"/>
</dbReference>
<evidence type="ECO:0000259" key="2">
    <source>
        <dbReference type="PROSITE" id="PS50991"/>
    </source>
</evidence>
<dbReference type="InterPro" id="IPR013785">
    <property type="entry name" value="Aldolase_TIM"/>
</dbReference>
<dbReference type="InterPro" id="IPR050073">
    <property type="entry name" value="2-IPM_HCS-like"/>
</dbReference>
<evidence type="ECO:0000313" key="3">
    <source>
        <dbReference type="EMBL" id="TLX45929.1"/>
    </source>
</evidence>
<keyword evidence="1" id="KW-0464">Manganese</keyword>
<dbReference type="Proteomes" id="UP000309186">
    <property type="component" value="Unassembled WGS sequence"/>
</dbReference>
<sequence length="353" mass="38306">MQKPTILECTLRDGSYEIDFQFTKKDTQVISNALDNSGFELIEVGHGVGLGATDKKIGIAAESDEVYMQAASKAVNTGKWGMFAIPGIAELQHLDLAKNYDMDFVRIGCTIEGLSNCKSFIEKALEYGITPYVNFMKSYAVHPEALAKSASVAFDMGAEAVYVVDSAGGMLPKEVQEYIQAIISENSQAKVGFHGHNNLGLGIGNALAAMEAGAMIIDTSLQGFGRSAGNTSTEQFLGCLARMGLEGNIDPLKVMDVGEDLIKPLIEKQGITSIDTISGMSLFHSSYMPLIYEAAKRYNVDPRLLIVSVCSEDLINASAEMVQKHAQKLTSSKEGKPWKPVYKNYFINEQANL</sequence>
<dbReference type="PROSITE" id="PS50991">
    <property type="entry name" value="PYR_CT"/>
    <property type="match status" value="1"/>
</dbReference>
<dbReference type="PANTHER" id="PTHR10277">
    <property type="entry name" value="HOMOCITRATE SYNTHASE-RELATED"/>
    <property type="match status" value="1"/>
</dbReference>
<evidence type="ECO:0000256" key="1">
    <source>
        <dbReference type="ARBA" id="ARBA00023211"/>
    </source>
</evidence>
<dbReference type="GO" id="GO:0003852">
    <property type="term" value="F:2-isopropylmalate synthase activity"/>
    <property type="evidence" value="ECO:0007669"/>
    <property type="project" value="TreeGrafter"/>
</dbReference>
<dbReference type="SUPFAM" id="SSF51569">
    <property type="entry name" value="Aldolase"/>
    <property type="match status" value="1"/>
</dbReference>